<evidence type="ECO:0000256" key="1">
    <source>
        <dbReference type="PROSITE-ProRule" id="PRU00235"/>
    </source>
</evidence>
<feature type="repeat" description="RCC1" evidence="1">
    <location>
        <begin position="103"/>
        <end position="164"/>
    </location>
</feature>
<dbReference type="InParanoid" id="D2VV19"/>
<dbReference type="SUPFAM" id="SSF50985">
    <property type="entry name" value="RCC1/BLIP-II"/>
    <property type="match status" value="1"/>
</dbReference>
<dbReference type="KEGG" id="ngr:NAEGRDRAFT_52488"/>
<sequence>MSTNQPQIVIKEVSTGKDYMTLLTMDGRLLFMGQNTFALGSVLSGEKLPDYVTCLEEACVKVVSGRGDNGVGETFLELGKKETRNFLHVGSGMYFMVVLTSDYRLISSGSNECGQTGVGQNASSMGGFSECVFNKDLQDSKNEILRGIVKIACGYQHCMILTRDGTMIGTGCSYQRQLGPIENDISYEFTKLVSPETTTPIVDIQCGYFSSSCIDANGMVYVVGQESYTRLVAAEKWTKLQTFIYDPVQYMTMSCSNSFFRTTSGLVYHNWGSNDDNENKPFENLQKLSEIPNVEYIFGKENFLAVTESKDIYLSTNSSCSGIIKPPTSDTRWFEYNGLKQHIPKNGRYQLFIADAFSFYMYFILSSNKEGHLKDNLKITLQKGQTDFEKNYFMDIIIK</sequence>
<proteinExistence type="predicted"/>
<dbReference type="Gene3D" id="2.130.10.30">
    <property type="entry name" value="Regulator of chromosome condensation 1/beta-lactamase-inhibitor protein II"/>
    <property type="match status" value="1"/>
</dbReference>
<organism evidence="3">
    <name type="scientific">Naegleria gruberi</name>
    <name type="common">Amoeba</name>
    <dbReference type="NCBI Taxonomy" id="5762"/>
    <lineage>
        <taxon>Eukaryota</taxon>
        <taxon>Discoba</taxon>
        <taxon>Heterolobosea</taxon>
        <taxon>Tetramitia</taxon>
        <taxon>Eutetramitia</taxon>
        <taxon>Vahlkampfiidae</taxon>
        <taxon>Naegleria</taxon>
    </lineage>
</organism>
<dbReference type="VEuPathDB" id="AmoebaDB:NAEGRDRAFT_52488"/>
<dbReference type="InterPro" id="IPR051553">
    <property type="entry name" value="Ran_GTPase-activating"/>
</dbReference>
<evidence type="ECO:0000313" key="3">
    <source>
        <dbReference type="Proteomes" id="UP000006671"/>
    </source>
</evidence>
<dbReference type="RefSeq" id="XP_002672108.1">
    <property type="nucleotide sequence ID" value="XM_002672062.1"/>
</dbReference>
<accession>D2VV19</accession>
<keyword evidence="3" id="KW-1185">Reference proteome</keyword>
<gene>
    <name evidence="2" type="ORF">NAEGRDRAFT_52488</name>
</gene>
<dbReference type="InterPro" id="IPR000408">
    <property type="entry name" value="Reg_chr_condens"/>
</dbReference>
<reference evidence="2 3" key="1">
    <citation type="journal article" date="2010" name="Cell">
        <title>The genome of Naegleria gruberi illuminates early eukaryotic versatility.</title>
        <authorList>
            <person name="Fritz-Laylin L.K."/>
            <person name="Prochnik S.E."/>
            <person name="Ginger M.L."/>
            <person name="Dacks J.B."/>
            <person name="Carpenter M.L."/>
            <person name="Field M.C."/>
            <person name="Kuo A."/>
            <person name="Paredez A."/>
            <person name="Chapman J."/>
            <person name="Pham J."/>
            <person name="Shu S."/>
            <person name="Neupane R."/>
            <person name="Cipriano M."/>
            <person name="Mancuso J."/>
            <person name="Tu H."/>
            <person name="Salamov A."/>
            <person name="Lindquist E."/>
            <person name="Shapiro H."/>
            <person name="Lucas S."/>
            <person name="Grigoriev I.V."/>
            <person name="Cande W.Z."/>
            <person name="Fulton C."/>
            <person name="Rokhsar D.S."/>
            <person name="Dawson S.C."/>
        </authorList>
    </citation>
    <scope>NUCLEOTIDE SEQUENCE [LARGE SCALE GENOMIC DNA]</scope>
    <source>
        <strain evidence="2 3">NEG-M</strain>
    </source>
</reference>
<dbReference type="EMBL" id="GG738900">
    <property type="protein sequence ID" value="EFC39364.1"/>
    <property type="molecule type" value="Genomic_DNA"/>
</dbReference>
<dbReference type="PROSITE" id="PS50012">
    <property type="entry name" value="RCC1_3"/>
    <property type="match status" value="1"/>
</dbReference>
<dbReference type="PANTHER" id="PTHR45982:SF4">
    <property type="entry name" value="PHR DOMAIN-CONTAINING PROTEIN"/>
    <property type="match status" value="1"/>
</dbReference>
<dbReference type="Pfam" id="PF13540">
    <property type="entry name" value="RCC1_2"/>
    <property type="match status" value="1"/>
</dbReference>
<name>D2VV19_NAEGR</name>
<dbReference type="GeneID" id="8853564"/>
<dbReference type="AlphaFoldDB" id="D2VV19"/>
<dbReference type="PANTHER" id="PTHR45982">
    <property type="entry name" value="REGULATOR OF CHROMOSOME CONDENSATION"/>
    <property type="match status" value="1"/>
</dbReference>
<dbReference type="OrthoDB" id="5370059at2759"/>
<evidence type="ECO:0000313" key="2">
    <source>
        <dbReference type="EMBL" id="EFC39364.1"/>
    </source>
</evidence>
<dbReference type="Proteomes" id="UP000006671">
    <property type="component" value="Unassembled WGS sequence"/>
</dbReference>
<dbReference type="InterPro" id="IPR009091">
    <property type="entry name" value="RCC1/BLIP-II"/>
</dbReference>
<protein>
    <submittedName>
        <fullName evidence="2">Predicted protein</fullName>
    </submittedName>
</protein>